<dbReference type="AlphaFoldDB" id="A0A413YH74"/>
<gene>
    <name evidence="4" type="ORF">DW860_14685</name>
</gene>
<evidence type="ECO:0000313" key="4">
    <source>
        <dbReference type="EMBL" id="RHC03605.1"/>
    </source>
</evidence>
<dbReference type="InterPro" id="IPR020019">
    <property type="entry name" value="AcTrfase_PglD-like"/>
</dbReference>
<comment type="caution">
    <text evidence="4">The sequence shown here is derived from an EMBL/GenBank/DDBJ whole genome shotgun (WGS) entry which is preliminary data.</text>
</comment>
<dbReference type="InterPro" id="IPR050179">
    <property type="entry name" value="Trans_hexapeptide_repeat"/>
</dbReference>
<organism evidence="4 5">
    <name type="scientific">Dorea formicigenerans</name>
    <dbReference type="NCBI Taxonomy" id="39486"/>
    <lineage>
        <taxon>Bacteria</taxon>
        <taxon>Bacillati</taxon>
        <taxon>Bacillota</taxon>
        <taxon>Clostridia</taxon>
        <taxon>Lachnospirales</taxon>
        <taxon>Lachnospiraceae</taxon>
        <taxon>Dorea</taxon>
    </lineage>
</organism>
<dbReference type="SUPFAM" id="SSF51161">
    <property type="entry name" value="Trimeric LpxA-like enzymes"/>
    <property type="match status" value="1"/>
</dbReference>
<evidence type="ECO:0000259" key="3">
    <source>
        <dbReference type="Pfam" id="PF17836"/>
    </source>
</evidence>
<dbReference type="EMBL" id="QSHK01000014">
    <property type="protein sequence ID" value="RHC03605.1"/>
    <property type="molecule type" value="Genomic_DNA"/>
</dbReference>
<evidence type="ECO:0000313" key="5">
    <source>
        <dbReference type="Proteomes" id="UP000284742"/>
    </source>
</evidence>
<feature type="site" description="Increases basicity of active site His" evidence="1">
    <location>
        <position position="133"/>
    </location>
</feature>
<dbReference type="Pfam" id="PF17836">
    <property type="entry name" value="PglD_N"/>
    <property type="match status" value="1"/>
</dbReference>
<dbReference type="PANTHER" id="PTHR43300">
    <property type="entry name" value="ACETYLTRANSFERASE"/>
    <property type="match status" value="1"/>
</dbReference>
<dbReference type="InterPro" id="IPR041561">
    <property type="entry name" value="PglD_N"/>
</dbReference>
<keyword evidence="4" id="KW-0808">Transferase</keyword>
<dbReference type="NCBIfam" id="TIGR03570">
    <property type="entry name" value="NeuD_NnaD"/>
    <property type="match status" value="1"/>
</dbReference>
<reference evidence="4 5" key="1">
    <citation type="submission" date="2018-08" db="EMBL/GenBank/DDBJ databases">
        <title>A genome reference for cultivated species of the human gut microbiota.</title>
        <authorList>
            <person name="Zou Y."/>
            <person name="Xue W."/>
            <person name="Luo G."/>
        </authorList>
    </citation>
    <scope>NUCLEOTIDE SEQUENCE [LARGE SCALE GENOMIC DNA]</scope>
    <source>
        <strain evidence="4 5">AM37-5</strain>
    </source>
</reference>
<feature type="active site" description="Proton acceptor" evidence="1">
    <location>
        <position position="132"/>
    </location>
</feature>
<dbReference type="Gene3D" id="3.40.50.20">
    <property type="match status" value="1"/>
</dbReference>
<name>A0A413YH74_9FIRM</name>
<feature type="binding site" evidence="2">
    <location>
        <begin position="32"/>
        <end position="33"/>
    </location>
    <ligand>
        <name>substrate</name>
    </ligand>
</feature>
<dbReference type="Proteomes" id="UP000284742">
    <property type="component" value="Unassembled WGS sequence"/>
</dbReference>
<feature type="binding site" evidence="2">
    <location>
        <position position="141"/>
    </location>
    <ligand>
        <name>acetyl-CoA</name>
        <dbReference type="ChEBI" id="CHEBI:57288"/>
    </ligand>
</feature>
<evidence type="ECO:0000256" key="1">
    <source>
        <dbReference type="PIRSR" id="PIRSR620019-1"/>
    </source>
</evidence>
<feature type="binding site" evidence="2">
    <location>
        <position position="65"/>
    </location>
    <ligand>
        <name>substrate</name>
    </ligand>
</feature>
<dbReference type="CDD" id="cd03360">
    <property type="entry name" value="LbH_AT_putative"/>
    <property type="match status" value="1"/>
</dbReference>
<dbReference type="RefSeq" id="WP_118359548.1">
    <property type="nucleotide sequence ID" value="NZ_QSHK01000014.1"/>
</dbReference>
<evidence type="ECO:0000256" key="2">
    <source>
        <dbReference type="PIRSR" id="PIRSR620019-2"/>
    </source>
</evidence>
<dbReference type="Gene3D" id="2.160.10.10">
    <property type="entry name" value="Hexapeptide repeat proteins"/>
    <property type="match status" value="1"/>
</dbReference>
<feature type="binding site" evidence="2">
    <location>
        <begin position="10"/>
        <end position="12"/>
    </location>
    <ligand>
        <name>substrate</name>
    </ligand>
</feature>
<dbReference type="PANTHER" id="PTHR43300:SF7">
    <property type="entry name" value="UDP-N-ACETYLBACILLOSAMINE N-ACETYLTRANSFERASE"/>
    <property type="match status" value="1"/>
</dbReference>
<dbReference type="InterPro" id="IPR011004">
    <property type="entry name" value="Trimer_LpxA-like_sf"/>
</dbReference>
<proteinExistence type="predicted"/>
<accession>A0A413YH74</accession>
<feature type="domain" description="PglD N-terminal" evidence="3">
    <location>
        <begin position="3"/>
        <end position="77"/>
    </location>
</feature>
<protein>
    <submittedName>
        <fullName evidence="4">Acetyltransferase</fullName>
    </submittedName>
</protein>
<sequence>MRKLVIIGASGHGKVIADIALKNQYEKIIFLDDDDTIMECAGFPVKGTTEDIEKYLFWDFIVAIGEANVRKKIFDKLELKSCNIVSLIHPKAIISRRVQIEKGTVIMAGAIINSDTKVGKGCIVNTGASVDHDGIIQDFVHISVGAHVAGSVHIGLKTWVGAGAIVLNNLNICNECMIGAGAVVIDDINIKGTYIGVPAKLLVKETSYEKSSLN</sequence>
<dbReference type="GO" id="GO:0016740">
    <property type="term" value="F:transferase activity"/>
    <property type="evidence" value="ECO:0007669"/>
    <property type="project" value="UniProtKB-KW"/>
</dbReference>